<evidence type="ECO:0000256" key="1">
    <source>
        <dbReference type="SAM" id="MobiDB-lite"/>
    </source>
</evidence>
<feature type="region of interest" description="Disordered" evidence="1">
    <location>
        <begin position="868"/>
        <end position="895"/>
    </location>
</feature>
<dbReference type="VEuPathDB" id="FungiDB:JI435_057610"/>
<evidence type="ECO:0000313" key="4">
    <source>
        <dbReference type="Proteomes" id="UP000663193"/>
    </source>
</evidence>
<dbReference type="Proteomes" id="UP000663193">
    <property type="component" value="Chromosome 6"/>
</dbReference>
<dbReference type="AlphaFoldDB" id="A0A7U2F3Z1"/>
<name>A0A7U2F3Z1_PHANO</name>
<keyword evidence="4" id="KW-1185">Reference proteome</keyword>
<accession>A0A7U2F3Z1</accession>
<evidence type="ECO:0000256" key="2">
    <source>
        <dbReference type="SAM" id="SignalP"/>
    </source>
</evidence>
<feature type="signal peptide" evidence="2">
    <location>
        <begin position="1"/>
        <end position="18"/>
    </location>
</feature>
<proteinExistence type="predicted"/>
<evidence type="ECO:0000313" key="3">
    <source>
        <dbReference type="EMBL" id="QRC96124.1"/>
    </source>
</evidence>
<dbReference type="OrthoDB" id="3642826at2759"/>
<feature type="chain" id="PRO_5031477160" evidence="2">
    <location>
        <begin position="19"/>
        <end position="921"/>
    </location>
</feature>
<reference evidence="4" key="1">
    <citation type="journal article" date="2021" name="BMC Genomics">
        <title>Chromosome-level genome assembly and manually-curated proteome of model necrotroph Parastagonospora nodorum Sn15 reveals a genome-wide trove of candidate effector homologs, and redundancy of virulence-related functions within an accessory chromosome.</title>
        <authorList>
            <person name="Bertazzoni S."/>
            <person name="Jones D.A.B."/>
            <person name="Phan H.T."/>
            <person name="Tan K.-C."/>
            <person name="Hane J.K."/>
        </authorList>
    </citation>
    <scope>NUCLEOTIDE SEQUENCE [LARGE SCALE GENOMIC DNA]</scope>
    <source>
        <strain evidence="4">SN15 / ATCC MYA-4574 / FGSC 10173)</strain>
    </source>
</reference>
<gene>
    <name evidence="3" type="ORF">JI435_057610</name>
</gene>
<dbReference type="EMBL" id="CP069028">
    <property type="protein sequence ID" value="QRC96124.1"/>
    <property type="molecule type" value="Genomic_DNA"/>
</dbReference>
<organism evidence="3 4">
    <name type="scientific">Phaeosphaeria nodorum (strain SN15 / ATCC MYA-4574 / FGSC 10173)</name>
    <name type="common">Glume blotch fungus</name>
    <name type="synonym">Parastagonospora nodorum</name>
    <dbReference type="NCBI Taxonomy" id="321614"/>
    <lineage>
        <taxon>Eukaryota</taxon>
        <taxon>Fungi</taxon>
        <taxon>Dikarya</taxon>
        <taxon>Ascomycota</taxon>
        <taxon>Pezizomycotina</taxon>
        <taxon>Dothideomycetes</taxon>
        <taxon>Pleosporomycetidae</taxon>
        <taxon>Pleosporales</taxon>
        <taxon>Pleosporineae</taxon>
        <taxon>Phaeosphaeriaceae</taxon>
        <taxon>Parastagonospora</taxon>
    </lineage>
</organism>
<protein>
    <submittedName>
        <fullName evidence="3">Uncharacterized protein</fullName>
    </submittedName>
</protein>
<feature type="compositionally biased region" description="Polar residues" evidence="1">
    <location>
        <begin position="403"/>
        <end position="415"/>
    </location>
</feature>
<sequence>MSLHNFFAAVWFASSTAAAVFHGRGSANYSAPYSNVTVLASLSLVAPSTDLPAVASSSRGPYLAGAQSSASDEYGYAHPTGARSSGSAISINSNTTQPVYNASIKPISPDSGSWTDATLLEPTRNSNASCTINIPSASIDYWYPATYSHPVGTITSQYANFSEAISYTLIPATKTFDVASALVSDFACTMAYSPLPGTDWTYTFCLKYSEKPTAASTSLVYRTAAAPFPPGGVIPMSDVGSYDIYVDMPLATRTVTIAPNSTVEQVSATPFVYFTAYEIEHASSTETVKLPSAHVYPYWVKDVQHEASASGSLPEGFMQQITQTDCDSGQLLATVEVLIVVDLYYVNLPNWNPNLIQFESTAIGWDDPPVNFNINNDGTTEGMPLTIDDWNLPGDVAQPTPHPNNRPSADSVQATAASNVNTNQRGPNGNDAQNQNVPQPTKVIVGSVGSLPVVIEPSSVIVIGSQTLQPGGPAVVVGGVTPISLVPSATAIIVGGSTTLLLPQVFDNPPPRPPPVLTIGSSTLTANAATQFLVAPGQTLTPGGTATVDGVVVSLAPSASFVVVGGSTQFFPVAGPEWTNVATQRPDIVIGGTTIVALPSANIPVGDQNNAKPGPSFVVEGQTLAPGGEAITVSGTTISLLSGGSSIVIDGVTSAVENPPVSNAQPSIVIGNSVFSQISGSGSAFVIAGQTLVPGGEPITVSGTVISLAPSASFVVVNGVTSTLANIAAAQDTAAPLITIGNSVFKPLPGTGITYLIGSSTLTPGGIITVAGTTISLAPGATAIVVNGQTSFLTPGTQNTLTNAPLLTVGSQTYTAVSGTTYVVDGQTLTPGGTIVVGGTTISLAPGATQLVYGSSGRSTTTALFPATTTPSQRMTGTAAASARPNGSDGQAAATSQKTGSGSILRVDCCFLFFVLLALSL</sequence>
<feature type="region of interest" description="Disordered" evidence="1">
    <location>
        <begin position="392"/>
        <end position="415"/>
    </location>
</feature>
<keyword evidence="2" id="KW-0732">Signal</keyword>